<evidence type="ECO:0000256" key="2">
    <source>
        <dbReference type="SAM" id="MobiDB-lite"/>
    </source>
</evidence>
<evidence type="ECO:0000313" key="4">
    <source>
        <dbReference type="EMBL" id="KZZ92088.1"/>
    </source>
</evidence>
<name>A0A167Z2W2_9HYPO</name>
<dbReference type="InterPro" id="IPR033338">
    <property type="entry name" value="Spc105/Spc7"/>
</dbReference>
<dbReference type="PANTHER" id="PTHR28260:SF1">
    <property type="entry name" value="SPINDLE POLE BODY COMPONENT SPC105"/>
    <property type="match status" value="1"/>
</dbReference>
<feature type="coiled-coil region" evidence="1">
    <location>
        <begin position="1113"/>
        <end position="1196"/>
    </location>
</feature>
<feature type="region of interest" description="Disordered" evidence="2">
    <location>
        <begin position="775"/>
        <end position="804"/>
    </location>
</feature>
<dbReference type="Pfam" id="PF08317">
    <property type="entry name" value="Spc7"/>
    <property type="match status" value="1"/>
</dbReference>
<proteinExistence type="predicted"/>
<dbReference type="InterPro" id="IPR013253">
    <property type="entry name" value="Spc7_domain"/>
</dbReference>
<feature type="compositionally biased region" description="Polar residues" evidence="2">
    <location>
        <begin position="594"/>
        <end position="604"/>
    </location>
</feature>
<evidence type="ECO:0000259" key="3">
    <source>
        <dbReference type="SMART" id="SM00787"/>
    </source>
</evidence>
<dbReference type="SMART" id="SM00787">
    <property type="entry name" value="Spc7"/>
    <property type="match status" value="1"/>
</dbReference>
<dbReference type="EMBL" id="AZGY01000016">
    <property type="protein sequence ID" value="KZZ92088.1"/>
    <property type="molecule type" value="Genomic_DNA"/>
</dbReference>
<feature type="compositionally biased region" description="Polar residues" evidence="2">
    <location>
        <begin position="253"/>
        <end position="262"/>
    </location>
</feature>
<feature type="region of interest" description="Disordered" evidence="2">
    <location>
        <begin position="838"/>
        <end position="866"/>
    </location>
</feature>
<keyword evidence="1" id="KW-0175">Coiled coil</keyword>
<feature type="region of interest" description="Disordered" evidence="2">
    <location>
        <begin position="114"/>
        <end position="175"/>
    </location>
</feature>
<accession>A0A167Z2W2</accession>
<feature type="compositionally biased region" description="Low complexity" evidence="2">
    <location>
        <begin position="649"/>
        <end position="659"/>
    </location>
</feature>
<feature type="compositionally biased region" description="Polar residues" evidence="2">
    <location>
        <begin position="891"/>
        <end position="909"/>
    </location>
</feature>
<organism evidence="4 5">
    <name type="scientific">Moelleriella libera RCEF 2490</name>
    <dbReference type="NCBI Taxonomy" id="1081109"/>
    <lineage>
        <taxon>Eukaryota</taxon>
        <taxon>Fungi</taxon>
        <taxon>Dikarya</taxon>
        <taxon>Ascomycota</taxon>
        <taxon>Pezizomycotina</taxon>
        <taxon>Sordariomycetes</taxon>
        <taxon>Hypocreomycetidae</taxon>
        <taxon>Hypocreales</taxon>
        <taxon>Clavicipitaceae</taxon>
        <taxon>Moelleriella</taxon>
    </lineage>
</organism>
<feature type="compositionally biased region" description="Polar residues" evidence="2">
    <location>
        <begin position="672"/>
        <end position="684"/>
    </location>
</feature>
<dbReference type="InterPro" id="IPR040850">
    <property type="entry name" value="Knl1_RWD_C"/>
</dbReference>
<feature type="compositionally biased region" description="Low complexity" evidence="2">
    <location>
        <begin position="201"/>
        <end position="214"/>
    </location>
</feature>
<dbReference type="SMART" id="SM01315">
    <property type="entry name" value="Spc7_N"/>
    <property type="match status" value="1"/>
</dbReference>
<feature type="compositionally biased region" description="Low complexity" evidence="2">
    <location>
        <begin position="276"/>
        <end position="288"/>
    </location>
</feature>
<protein>
    <submittedName>
        <fullName evidence="4">Chromosome segregation protein</fullName>
    </submittedName>
</protein>
<keyword evidence="5" id="KW-1185">Reference proteome</keyword>
<evidence type="ECO:0000256" key="1">
    <source>
        <dbReference type="SAM" id="Coils"/>
    </source>
</evidence>
<sequence>MGAPNEATVPSTRRVRKSIGSHISLKNTMDKENATVDVASTLAANRQKSRSKSMGPGGLDASVFGHGSRRAVSSNQLNRSPYNFTQELSCIKSIANPMPRSILKPTAYSVQEIPPLKTGTLRMRKSGESRSSARKSRSSHESSINSSKVALRTEEDQQAAAREREEQDRRDARRKSLANRRVSFAAEATLHTFHEIDYLQDSTTSTDSTRRTSSMNTASSLGTVPKSPDQGMSGRHHAALPAVSFTGNDDDTIGSTIYSSDSEPADAVEEDDIEENSGSSSDSDDGTMMTVVTEEVTGTTISSERFDSDDETSTLDRALRAAAQRAGTQRLDAENTEDRMSEDGEEVIPSFGWIKKSNLPDSNHEVQQLPNADDETEMDMDMTTAVGKVIRPQDATQSDPEQDMSMDVTQALGGILSQQTIGRPTTWDMPIKVDDVTTNTEATMEFTTAIGGIHQPGHMDQDDTDTNEDFSMEFTVAMGGILPQWRKDRTAARDSPTRSGVIDSGDAEATMDLTVAHGGIVPLRTAEETADTADEVTIAMDLTAAVGEILGDANMTPQSFDKAIAEDRICDARRSSKAEMEIVAKKTPTRRSSRLSANLGTSTPLDKPESPGLSAFKGKGLRRSTEPQTPDTVSSPLRTPSPSPPKPSTPQTQSQDTSSVGCRRRLTRSKSPRSTTPQQKSLAKTPTSPSSRRSPRSKVSLFRDDAKTGSRTPTVVLTPQTRRLSGLGADKCGLGSSQVTALFERRCSIGESAAHFVHGKREVLFEEPELDTNRIEEETEGQGGEAVSSKPMSMTNRRPQDKDATVSLREMIDSLSPKLKPLKGRKSLHVGSAKGLLGKRPAELDDGEDAEENDGLKRLKGPYGSPVKNIKLRQEALTPEPIGRSMRSKRQSLGPSVIQPTHGFSSPLKSDRLSQTIHEMNFQQDKSDQQDGDSYDGRIKLQDFLNMTSIRFMDLTTTKRRHTIVPKGQRGSSSAGDEESMTLERCVVAGACTIPMLELYQHCCRELKNYIADGRRIVKEIEDETFQINPPLFQEYMSAAPDVKALMDNQFKNVRTHARLLSKAMWYKWRTELHEGLKQGLVNIAEGMDEDEAEMKRQEDLLAEVLPRIVASLESLQEEGSNLEEAAKELDDCDPVELEAVRNKLKGLNAENEQTKKLLAQLRERLDHADSEVERLDTAKRELKTTIQQSEEIREACRGWTGSEVESLKARVDAIKKQHGWSVTGLSGTILSMAYKREIEIVFDVASFQPRQSNSRIDLWYIGDVADSTPVKTADREFFLQCIRDHIRALPQSQTKIRDLLDMVRTAWDKARFVTSQITAINVTFPTYVTKTSDSSVAVTSSLLLTTLRTRVETTLHLHGQSATHGVDIGITTQVKVIYGENFSVSKVGEFLATKIGDKIGAKDEGWSDVLMELRQRLIARGKKQVTGVKQ</sequence>
<feature type="compositionally biased region" description="Basic and acidic residues" evidence="2">
    <location>
        <begin position="574"/>
        <end position="584"/>
    </location>
</feature>
<feature type="region of interest" description="Disordered" evidence="2">
    <location>
        <begin position="324"/>
        <end position="345"/>
    </location>
</feature>
<feature type="compositionally biased region" description="Basic and acidic residues" evidence="2">
    <location>
        <begin position="331"/>
        <end position="342"/>
    </location>
</feature>
<dbReference type="OrthoDB" id="5592879at2759"/>
<dbReference type="Pfam" id="PF18210">
    <property type="entry name" value="Knl1_RWD_C"/>
    <property type="match status" value="1"/>
</dbReference>
<feature type="region of interest" description="Disordered" evidence="2">
    <location>
        <begin position="878"/>
        <end position="909"/>
    </location>
</feature>
<feature type="compositionally biased region" description="Acidic residues" evidence="2">
    <location>
        <begin position="844"/>
        <end position="853"/>
    </location>
</feature>
<feature type="domain" description="Spc7 kinetochore protein" evidence="3">
    <location>
        <begin position="924"/>
        <end position="1244"/>
    </location>
</feature>
<dbReference type="GO" id="GO:1990758">
    <property type="term" value="P:mitotic sister chromatid biorientation"/>
    <property type="evidence" value="ECO:0007669"/>
    <property type="project" value="TreeGrafter"/>
</dbReference>
<dbReference type="STRING" id="1081109.A0A167Z2W2"/>
<reference evidence="4 5" key="1">
    <citation type="journal article" date="2016" name="Genome Biol. Evol.">
        <title>Divergent and convergent evolution of fungal pathogenicity.</title>
        <authorList>
            <person name="Shang Y."/>
            <person name="Xiao G."/>
            <person name="Zheng P."/>
            <person name="Cen K."/>
            <person name="Zhan S."/>
            <person name="Wang C."/>
        </authorList>
    </citation>
    <scope>NUCLEOTIDE SEQUENCE [LARGE SCALE GENOMIC DNA]</scope>
    <source>
        <strain evidence="4 5">RCEF 2490</strain>
    </source>
</reference>
<feature type="compositionally biased region" description="Basic residues" evidence="2">
    <location>
        <begin position="662"/>
        <end position="671"/>
    </location>
</feature>
<evidence type="ECO:0000313" key="5">
    <source>
        <dbReference type="Proteomes" id="UP000078544"/>
    </source>
</evidence>
<dbReference type="GO" id="GO:0034501">
    <property type="term" value="P:protein localization to kinetochore"/>
    <property type="evidence" value="ECO:0007669"/>
    <property type="project" value="TreeGrafter"/>
</dbReference>
<feature type="region of interest" description="Disordered" evidence="2">
    <location>
        <begin position="574"/>
        <end position="713"/>
    </location>
</feature>
<feature type="compositionally biased region" description="Basic and acidic residues" evidence="2">
    <location>
        <begin position="151"/>
        <end position="171"/>
    </location>
</feature>
<comment type="caution">
    <text evidence="4">The sequence shown here is derived from an EMBL/GenBank/DDBJ whole genome shotgun (WGS) entry which is preliminary data.</text>
</comment>
<dbReference type="Pfam" id="PF15402">
    <property type="entry name" value="MELT_2"/>
    <property type="match status" value="6"/>
</dbReference>
<dbReference type="Proteomes" id="UP000078544">
    <property type="component" value="Unassembled WGS sequence"/>
</dbReference>
<gene>
    <name evidence="4" type="ORF">AAL_06298</name>
</gene>
<feature type="compositionally biased region" description="Acidic residues" evidence="2">
    <location>
        <begin position="263"/>
        <end position="275"/>
    </location>
</feature>
<feature type="region of interest" description="Disordered" evidence="2">
    <location>
        <begin position="201"/>
        <end position="288"/>
    </location>
</feature>
<feature type="compositionally biased region" description="Pro residues" evidence="2">
    <location>
        <begin position="639"/>
        <end position="648"/>
    </location>
</feature>
<dbReference type="PANTHER" id="PTHR28260">
    <property type="entry name" value="SPINDLE POLE BODY COMPONENT SPC105"/>
    <property type="match status" value="1"/>
</dbReference>
<dbReference type="GO" id="GO:0000776">
    <property type="term" value="C:kinetochore"/>
    <property type="evidence" value="ECO:0007669"/>
    <property type="project" value="TreeGrafter"/>
</dbReference>
<dbReference type="GO" id="GO:0007094">
    <property type="term" value="P:mitotic spindle assembly checkpoint signaling"/>
    <property type="evidence" value="ECO:0007669"/>
    <property type="project" value="TreeGrafter"/>
</dbReference>